<dbReference type="PROSITE" id="PS50824">
    <property type="entry name" value="DAPIN"/>
    <property type="match status" value="1"/>
</dbReference>
<keyword evidence="6" id="KW-1185">Reference proteome</keyword>
<dbReference type="InterPro" id="IPR050143">
    <property type="entry name" value="TRIM/RBCC"/>
</dbReference>
<dbReference type="PROSITE" id="PS50188">
    <property type="entry name" value="B302_SPRY"/>
    <property type="match status" value="1"/>
</dbReference>
<dbReference type="InterPro" id="IPR003879">
    <property type="entry name" value="Butyrophylin_SPRY"/>
</dbReference>
<dbReference type="SUPFAM" id="SSF47986">
    <property type="entry name" value="DEATH domain"/>
    <property type="match status" value="1"/>
</dbReference>
<dbReference type="InterPro" id="IPR058030">
    <property type="entry name" value="TRIM8/14/16/25/29/45/65_CC"/>
</dbReference>
<dbReference type="Pfam" id="PF02758">
    <property type="entry name" value="PYRIN"/>
    <property type="match status" value="1"/>
</dbReference>
<dbReference type="InterPro" id="IPR013320">
    <property type="entry name" value="ConA-like_dom_sf"/>
</dbReference>
<dbReference type="SMART" id="SM01289">
    <property type="entry name" value="PYRIN"/>
    <property type="match status" value="1"/>
</dbReference>
<dbReference type="Pfam" id="PF13765">
    <property type="entry name" value="PRY"/>
    <property type="match status" value="1"/>
</dbReference>
<dbReference type="InterPro" id="IPR004020">
    <property type="entry name" value="DAPIN"/>
</dbReference>
<feature type="signal peptide" evidence="2">
    <location>
        <begin position="1"/>
        <end position="17"/>
    </location>
</feature>
<dbReference type="InterPro" id="IPR003877">
    <property type="entry name" value="SPRY_dom"/>
</dbReference>
<dbReference type="Pfam" id="PF00622">
    <property type="entry name" value="SPRY"/>
    <property type="match status" value="1"/>
</dbReference>
<dbReference type="CDD" id="cd13733">
    <property type="entry name" value="SPRY_PRY_C-I_1"/>
    <property type="match status" value="1"/>
</dbReference>
<organism evidence="5 6">
    <name type="scientific">Menidia menidia</name>
    <name type="common">Atlantic silverside</name>
    <dbReference type="NCBI Taxonomy" id="238744"/>
    <lineage>
        <taxon>Eukaryota</taxon>
        <taxon>Metazoa</taxon>
        <taxon>Chordata</taxon>
        <taxon>Craniata</taxon>
        <taxon>Vertebrata</taxon>
        <taxon>Euteleostomi</taxon>
        <taxon>Actinopterygii</taxon>
        <taxon>Neopterygii</taxon>
        <taxon>Teleostei</taxon>
        <taxon>Neoteleostei</taxon>
        <taxon>Acanthomorphata</taxon>
        <taxon>Ovalentaria</taxon>
        <taxon>Atherinomorphae</taxon>
        <taxon>Atheriniformes</taxon>
        <taxon>Atherinopsidae</taxon>
        <taxon>Menidiinae</taxon>
        <taxon>Menidia</taxon>
    </lineage>
</organism>
<sequence>MALLQFSFIFVPLLSEGATPLDRLNRIHSGRMTTSREVLLKVLESLTTEDFKRFKWFLKLSEPEDSSSPIPEARLERADRLDTVDLMVQTYGWPGAGRKSARILEKIPRNDLVLELRDLENPDSDSIKGESSTKKARVVRLKADIQLMIQERQKMIGQIHRSAEISRISSARQTADTVQVFTDLKRSVESSLARVVQQIELKQRTTQKQAEAIIQKLELDISQLSRRAAELEAFPHPEDPLSPPLHPPKEEGLPQPSYGTIVMSTVKELRDKLNAELDTFLRRSKLIRVRQFAGEVTLDPDTAHPSLVLSEDGRQVHCGREQRNLPDGPGRFSSAANVLGQQEISTGRLYFQVRVGGKSAWDVGVVKESIGRKGSITAHPRCGYWTIGLRDGRDYKASGVHLPVGAPPDRVGVFVEYEKGSVSFYNVDSSELIHSFTNCSFSEKLYPFFSPGTHRNGQNSAPLVISPVSNTD</sequence>
<feature type="domain" description="B30.2/SPRY" evidence="3">
    <location>
        <begin position="276"/>
        <end position="470"/>
    </location>
</feature>
<comment type="caution">
    <text evidence="5">The sequence shown here is derived from an EMBL/GenBank/DDBJ whole genome shotgun (WGS) entry which is preliminary data.</text>
</comment>
<dbReference type="SMART" id="SM00589">
    <property type="entry name" value="PRY"/>
    <property type="match status" value="1"/>
</dbReference>
<evidence type="ECO:0000256" key="2">
    <source>
        <dbReference type="SAM" id="SignalP"/>
    </source>
</evidence>
<proteinExistence type="predicted"/>
<feature type="chain" id="PRO_5035770429" evidence="2">
    <location>
        <begin position="18"/>
        <end position="472"/>
    </location>
</feature>
<reference evidence="5" key="1">
    <citation type="submission" date="2021-05" db="EMBL/GenBank/DDBJ databases">
        <authorList>
            <person name="Tigano A."/>
        </authorList>
    </citation>
    <scope>NUCLEOTIDE SEQUENCE</scope>
</reference>
<keyword evidence="2" id="KW-0732">Signal</keyword>
<dbReference type="SMART" id="SM00449">
    <property type="entry name" value="SPRY"/>
    <property type="match status" value="1"/>
</dbReference>
<dbReference type="FunFam" id="2.60.120.920:FF:000004">
    <property type="entry name" value="Butyrophilin subfamily 1 member A1"/>
    <property type="match status" value="1"/>
</dbReference>
<evidence type="ECO:0000259" key="3">
    <source>
        <dbReference type="PROSITE" id="PS50188"/>
    </source>
</evidence>
<evidence type="ECO:0000313" key="5">
    <source>
        <dbReference type="EMBL" id="CAG5926716.1"/>
    </source>
</evidence>
<dbReference type="SUPFAM" id="SSF49899">
    <property type="entry name" value="Concanavalin A-like lectins/glucanases"/>
    <property type="match status" value="1"/>
</dbReference>
<evidence type="ECO:0000259" key="4">
    <source>
        <dbReference type="PROSITE" id="PS50824"/>
    </source>
</evidence>
<accession>A0A8S4AZN6</accession>
<dbReference type="InterPro" id="IPR043136">
    <property type="entry name" value="B30.2/SPRY_sf"/>
</dbReference>
<dbReference type="InterPro" id="IPR011029">
    <property type="entry name" value="DEATH-like_dom_sf"/>
</dbReference>
<name>A0A8S4AZN6_9TELE</name>
<gene>
    <name evidence="5" type="ORF">MMEN_LOCUS11054</name>
</gene>
<dbReference type="EMBL" id="CAJRST010011113">
    <property type="protein sequence ID" value="CAG5926716.1"/>
    <property type="molecule type" value="Genomic_DNA"/>
</dbReference>
<dbReference type="CDD" id="cd08321">
    <property type="entry name" value="Pyrin_ASC-like"/>
    <property type="match status" value="1"/>
</dbReference>
<dbReference type="PANTHER" id="PTHR24103">
    <property type="entry name" value="E3 UBIQUITIN-PROTEIN LIGASE TRIM"/>
    <property type="match status" value="1"/>
</dbReference>
<dbReference type="Proteomes" id="UP000677803">
    <property type="component" value="Unassembled WGS sequence"/>
</dbReference>
<dbReference type="InterPro" id="IPR006574">
    <property type="entry name" value="PRY"/>
</dbReference>
<dbReference type="OrthoDB" id="6105938at2759"/>
<dbReference type="InterPro" id="IPR001870">
    <property type="entry name" value="B30.2/SPRY"/>
</dbReference>
<dbReference type="Gene3D" id="2.60.120.920">
    <property type="match status" value="1"/>
</dbReference>
<keyword evidence="1" id="KW-0175">Coiled coil</keyword>
<feature type="domain" description="Pyrin" evidence="4">
    <location>
        <begin position="32"/>
        <end position="122"/>
    </location>
</feature>
<protein>
    <submittedName>
        <fullName evidence="5">(Atlantic silverside) hypothetical protein</fullName>
    </submittedName>
</protein>
<dbReference type="Gene3D" id="1.10.533.10">
    <property type="entry name" value="Death Domain, Fas"/>
    <property type="match status" value="1"/>
</dbReference>
<dbReference type="PRINTS" id="PR01407">
    <property type="entry name" value="BUTYPHLNCDUF"/>
</dbReference>
<dbReference type="Pfam" id="PF25600">
    <property type="entry name" value="TRIM_CC"/>
    <property type="match status" value="1"/>
</dbReference>
<evidence type="ECO:0000313" key="6">
    <source>
        <dbReference type="Proteomes" id="UP000677803"/>
    </source>
</evidence>
<feature type="coiled-coil region" evidence="1">
    <location>
        <begin position="207"/>
        <end position="234"/>
    </location>
</feature>
<evidence type="ECO:0000256" key="1">
    <source>
        <dbReference type="SAM" id="Coils"/>
    </source>
</evidence>
<dbReference type="AlphaFoldDB" id="A0A8S4AZN6"/>